<dbReference type="AlphaFoldDB" id="A2C6U0"/>
<evidence type="ECO:0000313" key="1">
    <source>
        <dbReference type="EMBL" id="ABM77200.1"/>
    </source>
</evidence>
<dbReference type="SUPFAM" id="SSF54862">
    <property type="entry name" value="4Fe-4S ferredoxins"/>
    <property type="match status" value="1"/>
</dbReference>
<dbReference type="PANTHER" id="PTHR45295">
    <property type="entry name" value="CHAPERONE PROTEIN DNAJ C76, CHLOROPLASTIC"/>
    <property type="match status" value="1"/>
</dbReference>
<dbReference type="RefSeq" id="WP_011825124.1">
    <property type="nucleotide sequence ID" value="NC_008820.1"/>
</dbReference>
<name>A2C6U0_PROM3</name>
<dbReference type="STRING" id="59922.P9303_04481"/>
<sequence length="126" mass="14086">MIDPSAAFQVSAQLDERANGSEPLLGGQLREKAVWVDEAVCIGCRYCAHVATNTFVIEPTMGRSRAIRQDGDSTERIQEAIATCPVNCIKWVQFEQLDELRAQLEALELLPLGFQRTSRKRRNHGS</sequence>
<dbReference type="PANTHER" id="PTHR45295:SF1">
    <property type="entry name" value="CHAPERONE PROTEIN DNAJ C76, CHLOROPLASTIC"/>
    <property type="match status" value="1"/>
</dbReference>
<dbReference type="HOGENOM" id="CLU_139698_4_0_3"/>
<accession>A2C6U0</accession>
<organism evidence="1 2">
    <name type="scientific">Prochlorococcus marinus (strain MIT 9303)</name>
    <dbReference type="NCBI Taxonomy" id="59922"/>
    <lineage>
        <taxon>Bacteria</taxon>
        <taxon>Bacillati</taxon>
        <taxon>Cyanobacteriota</taxon>
        <taxon>Cyanophyceae</taxon>
        <taxon>Synechococcales</taxon>
        <taxon>Prochlorococcaceae</taxon>
        <taxon>Prochlorococcus</taxon>
    </lineage>
</organism>
<dbReference type="EMBL" id="CP000554">
    <property type="protein sequence ID" value="ABM77200.1"/>
    <property type="molecule type" value="Genomic_DNA"/>
</dbReference>
<dbReference type="Gene3D" id="3.30.70.20">
    <property type="match status" value="1"/>
</dbReference>
<proteinExistence type="predicted"/>
<gene>
    <name evidence="1" type="primary">fer</name>
    <name evidence="1" type="ordered locus">P9303_04481</name>
</gene>
<dbReference type="BioCyc" id="PMAR59922:G1G80-414-MONOMER"/>
<reference evidence="1 2" key="1">
    <citation type="journal article" date="2007" name="PLoS Genet.">
        <title>Patterns and implications of gene gain and loss in the evolution of Prochlorococcus.</title>
        <authorList>
            <person name="Kettler G.C."/>
            <person name="Martiny A.C."/>
            <person name="Huang K."/>
            <person name="Zucker J."/>
            <person name="Coleman M.L."/>
            <person name="Rodrigue S."/>
            <person name="Chen F."/>
            <person name="Lapidus A."/>
            <person name="Ferriera S."/>
            <person name="Johnson J."/>
            <person name="Steglich C."/>
            <person name="Church G.M."/>
            <person name="Richardson P."/>
            <person name="Chisholm S.W."/>
        </authorList>
    </citation>
    <scope>NUCLEOTIDE SEQUENCE [LARGE SCALE GENOMIC DNA]</scope>
    <source>
        <strain evidence="1 2">MIT 9303</strain>
    </source>
</reference>
<protein>
    <submittedName>
        <fullName evidence="1">3Fe-4S ferredoxin</fullName>
    </submittedName>
</protein>
<evidence type="ECO:0000313" key="2">
    <source>
        <dbReference type="Proteomes" id="UP000002274"/>
    </source>
</evidence>
<dbReference type="KEGG" id="pmf:P9303_04481"/>
<dbReference type="Pfam" id="PF13370">
    <property type="entry name" value="Fer4_13"/>
    <property type="match status" value="1"/>
</dbReference>
<dbReference type="Proteomes" id="UP000002274">
    <property type="component" value="Chromosome"/>
</dbReference>